<feature type="transmembrane region" description="Helical" evidence="2">
    <location>
        <begin position="314"/>
        <end position="332"/>
    </location>
</feature>
<name>D3QB37_STANL</name>
<feature type="region of interest" description="Disordered" evidence="1">
    <location>
        <begin position="356"/>
        <end position="376"/>
    </location>
</feature>
<feature type="transmembrane region" description="Helical" evidence="2">
    <location>
        <begin position="189"/>
        <end position="204"/>
    </location>
</feature>
<dbReference type="GO" id="GO:0009103">
    <property type="term" value="P:lipopolysaccharide biosynthetic process"/>
    <property type="evidence" value="ECO:0007669"/>
    <property type="project" value="TreeGrafter"/>
</dbReference>
<evidence type="ECO:0000256" key="1">
    <source>
        <dbReference type="SAM" id="MobiDB-lite"/>
    </source>
</evidence>
<reference evidence="4 5" key="1">
    <citation type="journal article" date="2009" name="Stand. Genomic Sci.">
        <title>Complete genome sequence of Stackebrandtia nassauensis type strain (LLR-40K-21).</title>
        <authorList>
            <person name="Munk C."/>
            <person name="Lapidus A."/>
            <person name="Copeland A."/>
            <person name="Jando M."/>
            <person name="Mayilraj S."/>
            <person name="Glavina Del Rio T."/>
            <person name="Nolan M."/>
            <person name="Chen F."/>
            <person name="Lucas S."/>
            <person name="Tice H."/>
            <person name="Cheng J.F."/>
            <person name="Han C."/>
            <person name="Detter J.C."/>
            <person name="Bruce D."/>
            <person name="Goodwin L."/>
            <person name="Chain P."/>
            <person name="Pitluck S."/>
            <person name="Goker M."/>
            <person name="Ovchinikova G."/>
            <person name="Pati A."/>
            <person name="Ivanova N."/>
            <person name="Mavromatis K."/>
            <person name="Chen A."/>
            <person name="Palaniappan K."/>
            <person name="Land M."/>
            <person name="Hauser L."/>
            <person name="Chang Y.J."/>
            <person name="Jeffries C.D."/>
            <person name="Bristow J."/>
            <person name="Eisen J.A."/>
            <person name="Markowitz V."/>
            <person name="Hugenholtz P."/>
            <person name="Kyrpides N.C."/>
            <person name="Klenk H.P."/>
        </authorList>
    </citation>
    <scope>NUCLEOTIDE SEQUENCE [LARGE SCALE GENOMIC DNA]</scope>
    <source>
        <strain evidence="5">DSM 44728 / CIP 108903 / NRRL B-16338 / NBRC 102104 / LLR-40K-21</strain>
    </source>
</reference>
<dbReference type="AlphaFoldDB" id="D3QB37"/>
<keyword evidence="4" id="KW-0808">Transferase</keyword>
<organism evidence="4 5">
    <name type="scientific">Stackebrandtia nassauensis (strain DSM 44728 / CIP 108903 / NRRL B-16338 / NBRC 102104 / LLR-40K-21)</name>
    <dbReference type="NCBI Taxonomy" id="446470"/>
    <lineage>
        <taxon>Bacteria</taxon>
        <taxon>Bacillati</taxon>
        <taxon>Actinomycetota</taxon>
        <taxon>Actinomycetes</taxon>
        <taxon>Glycomycetales</taxon>
        <taxon>Glycomycetaceae</taxon>
        <taxon>Stackebrandtia</taxon>
    </lineage>
</organism>
<dbReference type="Pfam" id="PF01757">
    <property type="entry name" value="Acyl_transf_3"/>
    <property type="match status" value="1"/>
</dbReference>
<dbReference type="GO" id="GO:0016747">
    <property type="term" value="F:acyltransferase activity, transferring groups other than amino-acyl groups"/>
    <property type="evidence" value="ECO:0007669"/>
    <property type="project" value="InterPro"/>
</dbReference>
<dbReference type="Proteomes" id="UP000000844">
    <property type="component" value="Chromosome"/>
</dbReference>
<proteinExistence type="predicted"/>
<evidence type="ECO:0000313" key="4">
    <source>
        <dbReference type="EMBL" id="ADD40854.1"/>
    </source>
</evidence>
<feature type="transmembrane region" description="Helical" evidence="2">
    <location>
        <begin position="42"/>
        <end position="64"/>
    </location>
</feature>
<gene>
    <name evidence="4" type="ordered locus">Snas_1144</name>
</gene>
<feature type="transmembrane region" description="Helical" evidence="2">
    <location>
        <begin position="248"/>
        <end position="274"/>
    </location>
</feature>
<dbReference type="RefSeq" id="WP_013016425.1">
    <property type="nucleotide sequence ID" value="NC_013947.1"/>
</dbReference>
<dbReference type="InterPro" id="IPR002656">
    <property type="entry name" value="Acyl_transf_3_dom"/>
</dbReference>
<evidence type="ECO:0000259" key="3">
    <source>
        <dbReference type="Pfam" id="PF01757"/>
    </source>
</evidence>
<dbReference type="PANTHER" id="PTHR23028:SF53">
    <property type="entry name" value="ACYL_TRANSF_3 DOMAIN-CONTAINING PROTEIN"/>
    <property type="match status" value="1"/>
</dbReference>
<protein>
    <submittedName>
        <fullName evidence="4">Acyltransferase 3</fullName>
    </submittedName>
</protein>
<dbReference type="OrthoDB" id="3404679at2"/>
<dbReference type="EMBL" id="CP001778">
    <property type="protein sequence ID" value="ADD40854.1"/>
    <property type="molecule type" value="Genomic_DNA"/>
</dbReference>
<keyword evidence="5" id="KW-1185">Reference proteome</keyword>
<keyword evidence="2" id="KW-1133">Transmembrane helix</keyword>
<accession>D3QB37</accession>
<dbReference type="eggNOG" id="COG1835">
    <property type="taxonomic scope" value="Bacteria"/>
</dbReference>
<keyword evidence="2" id="KW-0472">Membrane</keyword>
<evidence type="ECO:0000313" key="5">
    <source>
        <dbReference type="Proteomes" id="UP000000844"/>
    </source>
</evidence>
<feature type="domain" description="Acyltransferase 3" evidence="3">
    <location>
        <begin position="16"/>
        <end position="325"/>
    </location>
</feature>
<dbReference type="KEGG" id="sna:Snas_1144"/>
<sequence>MQSLSYRDYRDTRRFAALDGLRAVTVLGLIAHHFQAGKLQPLIGIGKITVFFVLSGFVITLLLLRTEDKSGSIKLRGFYLRRQFRLLPLYYTALAVYCVARFSVGDEWDRLREALPYYLVFLNEYSPTDPDITSFWHSWTLGYEQKFYLVWPLIFIALSRLAPKSRPWWTLGLAGACLALMPVTDGTPVHYFSLFLGCALAMFMHTEGTYRLVRPLTHPVASFAVLCGFAALHLWLPTIARNLGSERYAFVFYALGVAVLIVAIVNSGVGRWVLTRPPLLFIGERGYAMYLFHGIAGAAVMGLAPQWGGSPVRWLLICLVTVVFAEVAHRLVELPFADMGRRFNAWLDQRKAARANAPMPRQHAGEAPAPQPAEAA</sequence>
<dbReference type="STRING" id="446470.Snas_1144"/>
<feature type="transmembrane region" description="Helical" evidence="2">
    <location>
        <begin position="84"/>
        <end position="104"/>
    </location>
</feature>
<dbReference type="PANTHER" id="PTHR23028">
    <property type="entry name" value="ACETYLTRANSFERASE"/>
    <property type="match status" value="1"/>
</dbReference>
<feature type="transmembrane region" description="Helical" evidence="2">
    <location>
        <begin position="20"/>
        <end position="36"/>
    </location>
</feature>
<feature type="transmembrane region" description="Helical" evidence="2">
    <location>
        <begin position="286"/>
        <end position="308"/>
    </location>
</feature>
<dbReference type="InterPro" id="IPR050879">
    <property type="entry name" value="Acyltransferase_3"/>
</dbReference>
<keyword evidence="4" id="KW-0012">Acyltransferase</keyword>
<dbReference type="HOGENOM" id="CLU_005679_1_1_11"/>
<evidence type="ECO:0000256" key="2">
    <source>
        <dbReference type="SAM" id="Phobius"/>
    </source>
</evidence>
<keyword evidence="2" id="KW-0812">Transmembrane</keyword>
<feature type="transmembrane region" description="Helical" evidence="2">
    <location>
        <begin position="216"/>
        <end position="236"/>
    </location>
</feature>
<dbReference type="GO" id="GO:0016020">
    <property type="term" value="C:membrane"/>
    <property type="evidence" value="ECO:0007669"/>
    <property type="project" value="TreeGrafter"/>
</dbReference>
<feature type="compositionally biased region" description="Low complexity" evidence="1">
    <location>
        <begin position="365"/>
        <end position="376"/>
    </location>
</feature>